<comment type="subcellular location">
    <subcellularLocation>
        <location evidence="1">Nucleus</location>
        <location evidence="1">Nucleoplasm</location>
    </subcellularLocation>
</comment>
<dbReference type="PANTHER" id="PTHR46600">
    <property type="entry name" value="THAP DOMAIN-CONTAINING"/>
    <property type="match status" value="1"/>
</dbReference>
<feature type="domain" description="THAP-type" evidence="15">
    <location>
        <begin position="1"/>
        <end position="83"/>
    </location>
</feature>
<evidence type="ECO:0000259" key="15">
    <source>
        <dbReference type="PROSITE" id="PS50950"/>
    </source>
</evidence>
<evidence type="ECO:0000256" key="5">
    <source>
        <dbReference type="ARBA" id="ARBA00022833"/>
    </source>
</evidence>
<keyword evidence="4 12" id="KW-0863">Zinc-finger</keyword>
<dbReference type="GO" id="GO:0043565">
    <property type="term" value="F:sequence-specific DNA binding"/>
    <property type="evidence" value="ECO:0007669"/>
    <property type="project" value="InterPro"/>
</dbReference>
<sequence length="308" mass="34659">MGYCCVPCCKTTQCKGISFHKFPSSIESKRKWIIAVSQHGNPRNCHWFPKGKSTICSKHFQENDYSISTTKKILLPSAVPSVFEDLVGQKMARRQKQATPRKESSQSRFNKTKKPSPKTNLTTPVLEEFKRGRGRPRKVNSSSKQVTVISDAHKPSESNDSVTSKLRKTTRDSAKLLANGNLPIEKEISETVTSVKKDTPVTTVLPYKNHNSDDVGMFIDEDQNSECATLPLTEEYSATGSECDRSESLIDGASQTTTIKISKNLHLVLRKLVTTIENQRAEISRLKKERDLLNRQLFSLKRPPSNYI</sequence>
<evidence type="ECO:0000256" key="13">
    <source>
        <dbReference type="SAM" id="Coils"/>
    </source>
</evidence>
<keyword evidence="7 13" id="KW-0175">Coiled coil</keyword>
<dbReference type="PROSITE" id="PS50950">
    <property type="entry name" value="ZF_THAP"/>
    <property type="match status" value="1"/>
</dbReference>
<evidence type="ECO:0000256" key="10">
    <source>
        <dbReference type="ARBA" id="ARBA00023242"/>
    </source>
</evidence>
<keyword evidence="3" id="KW-0479">Metal-binding</keyword>
<organism evidence="16 17">
    <name type="scientific">Gryllus longicercus</name>
    <dbReference type="NCBI Taxonomy" id="2509291"/>
    <lineage>
        <taxon>Eukaryota</taxon>
        <taxon>Metazoa</taxon>
        <taxon>Ecdysozoa</taxon>
        <taxon>Arthropoda</taxon>
        <taxon>Hexapoda</taxon>
        <taxon>Insecta</taxon>
        <taxon>Pterygota</taxon>
        <taxon>Neoptera</taxon>
        <taxon>Polyneoptera</taxon>
        <taxon>Orthoptera</taxon>
        <taxon>Ensifera</taxon>
        <taxon>Gryllidea</taxon>
        <taxon>Grylloidea</taxon>
        <taxon>Gryllidae</taxon>
        <taxon>Gryllinae</taxon>
        <taxon>Gryllus</taxon>
    </lineage>
</organism>
<evidence type="ECO:0000256" key="4">
    <source>
        <dbReference type="ARBA" id="ARBA00022771"/>
    </source>
</evidence>
<evidence type="ECO:0000256" key="2">
    <source>
        <dbReference type="ARBA" id="ARBA00006177"/>
    </source>
</evidence>
<keyword evidence="9" id="KW-0804">Transcription</keyword>
<keyword evidence="10" id="KW-0539">Nucleus</keyword>
<keyword evidence="6" id="KW-0805">Transcription regulation</keyword>
<dbReference type="GO" id="GO:0008270">
    <property type="term" value="F:zinc ion binding"/>
    <property type="evidence" value="ECO:0007669"/>
    <property type="project" value="UniProtKB-KW"/>
</dbReference>
<gene>
    <name evidence="16" type="ORF">R5R35_010291</name>
</gene>
<dbReference type="PANTHER" id="PTHR46600:SF1">
    <property type="entry name" value="THAP DOMAIN-CONTAINING PROTEIN 1"/>
    <property type="match status" value="1"/>
</dbReference>
<dbReference type="Proteomes" id="UP001378592">
    <property type="component" value="Unassembled WGS sequence"/>
</dbReference>
<comment type="caution">
    <text evidence="16">The sequence shown here is derived from an EMBL/GenBank/DDBJ whole genome shotgun (WGS) entry which is preliminary data.</text>
</comment>
<name>A0AAN9VMJ9_9ORTH</name>
<dbReference type="InterPro" id="IPR026516">
    <property type="entry name" value="THAP1/10"/>
</dbReference>
<dbReference type="AlphaFoldDB" id="A0AAN9VMJ9"/>
<dbReference type="Pfam" id="PF05485">
    <property type="entry name" value="THAP"/>
    <property type="match status" value="1"/>
</dbReference>
<evidence type="ECO:0000313" key="17">
    <source>
        <dbReference type="Proteomes" id="UP001378592"/>
    </source>
</evidence>
<protein>
    <recommendedName>
        <fullName evidence="15">THAP-type domain-containing protein</fullName>
    </recommendedName>
</protein>
<dbReference type="InterPro" id="IPR038441">
    <property type="entry name" value="THAP_Znf_sf"/>
</dbReference>
<dbReference type="InterPro" id="IPR006612">
    <property type="entry name" value="THAP_Znf"/>
</dbReference>
<evidence type="ECO:0000256" key="6">
    <source>
        <dbReference type="ARBA" id="ARBA00023015"/>
    </source>
</evidence>
<evidence type="ECO:0000256" key="12">
    <source>
        <dbReference type="PROSITE-ProRule" id="PRU00309"/>
    </source>
</evidence>
<dbReference type="SUPFAM" id="SSF57716">
    <property type="entry name" value="Glucocorticoid receptor-like (DNA-binding domain)"/>
    <property type="match status" value="1"/>
</dbReference>
<dbReference type="EMBL" id="JAZDUA010000348">
    <property type="protein sequence ID" value="KAK7794088.1"/>
    <property type="molecule type" value="Genomic_DNA"/>
</dbReference>
<comment type="similarity">
    <text evidence="2">Belongs to the THAP1 family.</text>
</comment>
<evidence type="ECO:0000256" key="14">
    <source>
        <dbReference type="SAM" id="MobiDB-lite"/>
    </source>
</evidence>
<reference evidence="16 17" key="1">
    <citation type="submission" date="2024-03" db="EMBL/GenBank/DDBJ databases">
        <title>The genome assembly and annotation of the cricket Gryllus longicercus Weissman &amp; Gray.</title>
        <authorList>
            <person name="Szrajer S."/>
            <person name="Gray D."/>
            <person name="Ylla G."/>
        </authorList>
    </citation>
    <scope>NUCLEOTIDE SEQUENCE [LARGE SCALE GENOMIC DNA]</scope>
    <source>
        <strain evidence="16">DAG 2021-001</strain>
        <tissue evidence="16">Whole body minus gut</tissue>
    </source>
</reference>
<proteinExistence type="inferred from homology"/>
<feature type="compositionally biased region" description="Polar residues" evidence="14">
    <location>
        <begin position="139"/>
        <end position="148"/>
    </location>
</feature>
<keyword evidence="5" id="KW-0862">Zinc</keyword>
<keyword evidence="8 12" id="KW-0238">DNA-binding</keyword>
<evidence type="ECO:0000256" key="9">
    <source>
        <dbReference type="ARBA" id="ARBA00023163"/>
    </source>
</evidence>
<keyword evidence="17" id="KW-1185">Reference proteome</keyword>
<evidence type="ECO:0000313" key="16">
    <source>
        <dbReference type="EMBL" id="KAK7794088.1"/>
    </source>
</evidence>
<evidence type="ECO:0000256" key="7">
    <source>
        <dbReference type="ARBA" id="ARBA00023054"/>
    </source>
</evidence>
<evidence type="ECO:0000256" key="1">
    <source>
        <dbReference type="ARBA" id="ARBA00004642"/>
    </source>
</evidence>
<feature type="coiled-coil region" evidence="13">
    <location>
        <begin position="269"/>
        <end position="296"/>
    </location>
</feature>
<feature type="region of interest" description="Disordered" evidence="14">
    <location>
        <begin position="90"/>
        <end position="168"/>
    </location>
</feature>
<keyword evidence="11" id="KW-0131">Cell cycle</keyword>
<evidence type="ECO:0000256" key="3">
    <source>
        <dbReference type="ARBA" id="ARBA00022723"/>
    </source>
</evidence>
<evidence type="ECO:0000256" key="8">
    <source>
        <dbReference type="ARBA" id="ARBA00023125"/>
    </source>
</evidence>
<accession>A0AAN9VMJ9</accession>
<dbReference type="SMART" id="SM00980">
    <property type="entry name" value="THAP"/>
    <property type="match status" value="1"/>
</dbReference>
<dbReference type="Gene3D" id="6.20.210.20">
    <property type="entry name" value="THAP domain"/>
    <property type="match status" value="1"/>
</dbReference>
<evidence type="ECO:0000256" key="11">
    <source>
        <dbReference type="ARBA" id="ARBA00023306"/>
    </source>
</evidence>
<dbReference type="GO" id="GO:0005654">
    <property type="term" value="C:nucleoplasm"/>
    <property type="evidence" value="ECO:0007669"/>
    <property type="project" value="UniProtKB-SubCell"/>
</dbReference>